<evidence type="ECO:0000259" key="1">
    <source>
        <dbReference type="Pfam" id="PF13443"/>
    </source>
</evidence>
<keyword evidence="3" id="KW-1185">Reference proteome</keyword>
<comment type="caution">
    <text evidence="2">The sequence shown here is derived from an EMBL/GenBank/DDBJ whole genome shotgun (WGS) entry which is preliminary data.</text>
</comment>
<dbReference type="Proteomes" id="UP000012589">
    <property type="component" value="Unassembled WGS sequence"/>
</dbReference>
<dbReference type="eggNOG" id="ENOG5033AI4">
    <property type="taxonomic scope" value="Bacteria"/>
</dbReference>
<gene>
    <name evidence="2" type="ORF">C823_05131</name>
</gene>
<evidence type="ECO:0000313" key="3">
    <source>
        <dbReference type="Proteomes" id="UP000012589"/>
    </source>
</evidence>
<dbReference type="EMBL" id="AQFT01000149">
    <property type="protein sequence ID" value="EMZ20143.1"/>
    <property type="molecule type" value="Genomic_DNA"/>
</dbReference>
<dbReference type="AlphaFoldDB" id="N2A144"/>
<feature type="domain" description="HTH cro/C1-type" evidence="1">
    <location>
        <begin position="12"/>
        <end position="66"/>
    </location>
</feature>
<dbReference type="Pfam" id="PF13443">
    <property type="entry name" value="HTH_26"/>
    <property type="match status" value="1"/>
</dbReference>
<dbReference type="HOGENOM" id="CLU_066192_31_7_9"/>
<dbReference type="InterPro" id="IPR001387">
    <property type="entry name" value="Cro/C1-type_HTH"/>
</dbReference>
<protein>
    <recommendedName>
        <fullName evidence="1">HTH cro/C1-type domain-containing protein</fullName>
    </recommendedName>
</protein>
<name>N2A144_9FIRM</name>
<sequence length="69" mass="8130">MIKYKINLLLALKNAGYNTNKIRKEKIFTEAQLQQMRDNKLLTQKALDKVCFLLDCQPKDILEYVPNED</sequence>
<evidence type="ECO:0000313" key="2">
    <source>
        <dbReference type="EMBL" id="EMZ20143.1"/>
    </source>
</evidence>
<organism evidence="2 3">
    <name type="scientific">Eubacterium plexicaudatum ASF492</name>
    <dbReference type="NCBI Taxonomy" id="1235802"/>
    <lineage>
        <taxon>Bacteria</taxon>
        <taxon>Bacillati</taxon>
        <taxon>Bacillota</taxon>
        <taxon>Clostridia</taxon>
        <taxon>Eubacteriales</taxon>
        <taxon>Eubacteriaceae</taxon>
        <taxon>Eubacterium</taxon>
    </lineage>
</organism>
<dbReference type="OrthoDB" id="9805309at2"/>
<proteinExistence type="predicted"/>
<dbReference type="STRING" id="1235802.C823_05131"/>
<reference evidence="2 3" key="1">
    <citation type="journal article" date="2014" name="Genome Announc.">
        <title>Draft genome sequences of the altered schaedler flora, a defined bacterial community from gnotobiotic mice.</title>
        <authorList>
            <person name="Wannemuehler M.J."/>
            <person name="Overstreet A.M."/>
            <person name="Ward D.V."/>
            <person name="Phillips G.J."/>
        </authorList>
    </citation>
    <scope>NUCLEOTIDE SEQUENCE [LARGE SCALE GENOMIC DNA]</scope>
    <source>
        <strain evidence="2 3">ASF492</strain>
    </source>
</reference>
<dbReference type="PATRIC" id="fig|1235802.3.peg.5415"/>
<accession>N2A144</accession>